<proteinExistence type="predicted"/>
<keyword evidence="4" id="KW-1185">Reference proteome</keyword>
<feature type="compositionally biased region" description="Basic and acidic residues" evidence="2">
    <location>
        <begin position="39"/>
        <end position="84"/>
    </location>
</feature>
<evidence type="ECO:0000313" key="4">
    <source>
        <dbReference type="Proteomes" id="UP000503462"/>
    </source>
</evidence>
<organism evidence="3 4">
    <name type="scientific">Peltaster fructicola</name>
    <dbReference type="NCBI Taxonomy" id="286661"/>
    <lineage>
        <taxon>Eukaryota</taxon>
        <taxon>Fungi</taxon>
        <taxon>Dikarya</taxon>
        <taxon>Ascomycota</taxon>
        <taxon>Pezizomycotina</taxon>
        <taxon>Dothideomycetes</taxon>
        <taxon>Dothideomycetes incertae sedis</taxon>
        <taxon>Peltaster</taxon>
    </lineage>
</organism>
<feature type="compositionally biased region" description="Basic and acidic residues" evidence="2">
    <location>
        <begin position="250"/>
        <end position="266"/>
    </location>
</feature>
<feature type="compositionally biased region" description="Polar residues" evidence="2">
    <location>
        <begin position="8"/>
        <end position="17"/>
    </location>
</feature>
<feature type="coiled-coil region" evidence="1">
    <location>
        <begin position="266"/>
        <end position="296"/>
    </location>
</feature>
<reference evidence="3 4" key="1">
    <citation type="journal article" date="2016" name="Sci. Rep.">
        <title>Peltaster fructicola genome reveals evolution from an invasive phytopathogen to an ectophytic parasite.</title>
        <authorList>
            <person name="Xu C."/>
            <person name="Chen H."/>
            <person name="Gleason M.L."/>
            <person name="Xu J.R."/>
            <person name="Liu H."/>
            <person name="Zhang R."/>
            <person name="Sun G."/>
        </authorList>
    </citation>
    <scope>NUCLEOTIDE SEQUENCE [LARGE SCALE GENOMIC DNA]</scope>
    <source>
        <strain evidence="3 4">LNHT1506</strain>
    </source>
</reference>
<feature type="compositionally biased region" description="Polar residues" evidence="2">
    <location>
        <begin position="216"/>
        <end position="225"/>
    </location>
</feature>
<dbReference type="AlphaFoldDB" id="A0A6H0XSR2"/>
<feature type="region of interest" description="Disordered" evidence="2">
    <location>
        <begin position="1"/>
        <end position="266"/>
    </location>
</feature>
<name>A0A6H0XSR2_9PEZI</name>
<evidence type="ECO:0000256" key="1">
    <source>
        <dbReference type="SAM" id="Coils"/>
    </source>
</evidence>
<feature type="compositionally biased region" description="Polar residues" evidence="2">
    <location>
        <begin position="161"/>
        <end position="171"/>
    </location>
</feature>
<gene>
    <name evidence="3" type="ORF">AMS68_003176</name>
</gene>
<accession>A0A6H0XSR2</accession>
<evidence type="ECO:0000313" key="3">
    <source>
        <dbReference type="EMBL" id="QIW97658.1"/>
    </source>
</evidence>
<feature type="compositionally biased region" description="Polar residues" evidence="2">
    <location>
        <begin position="90"/>
        <end position="136"/>
    </location>
</feature>
<evidence type="ECO:0000256" key="2">
    <source>
        <dbReference type="SAM" id="MobiDB-lite"/>
    </source>
</evidence>
<protein>
    <submittedName>
        <fullName evidence="3">Uncharacterized protein</fullName>
    </submittedName>
</protein>
<keyword evidence="1" id="KW-0175">Coiled coil</keyword>
<sequence length="517" mass="56982">MPRRPRSRATSIASSQRSNDDYQHNPAPVAPAVISRLTSHNEELSAENEDLRQELERQKTKRWTLRDKRLAEQLKEYHAQHPGEPEQESQRAPQFQPDTTSAENTAQVTPTKQATSPPSQTSALVKQPAQTDTPQAPATVPRWRQLLTSLGGFSPFPARKPNTQRVNSTAKTPEPATQPASEHLETIAEQAELPPKEFASQTPTRPSRSMPPPQSEQISRGASTTPRRRTIRDVRAAQVSRTPLPSSGLRRWETPSKPREPNADKRLARMRELEKLREQKKQMESQIAKLAAEQEADGIDTRKRKRVKVDELAYIPHNNPGDAHGTFRVPDWDSDEEMEVDDEVPVRENLFSVNRTTMAPSFFKPAPAVQPAPTTALPPKSVFAPAAVVQQVPASSVSTPAADKLDFTKSAPKQDLFKPGAQAPPPNQPELPSESITPKPIAAPVKSTLSKPSIAKLPAPQASIFAPEPSAPRTAKAFNFPVVGPKQADEWQELQKLAAGEKFVRGFNSWLAVGLTA</sequence>
<feature type="region of interest" description="Disordered" evidence="2">
    <location>
        <begin position="414"/>
        <end position="439"/>
    </location>
</feature>
<dbReference type="EMBL" id="CP051140">
    <property type="protein sequence ID" value="QIW97658.1"/>
    <property type="molecule type" value="Genomic_DNA"/>
</dbReference>
<dbReference type="OrthoDB" id="3887509at2759"/>
<dbReference type="Proteomes" id="UP000503462">
    <property type="component" value="Chromosome 2"/>
</dbReference>